<dbReference type="Gene3D" id="3.40.50.1820">
    <property type="entry name" value="alpha/beta hydrolase"/>
    <property type="match status" value="1"/>
</dbReference>
<dbReference type="PANTHER" id="PTHR48081">
    <property type="entry name" value="AB HYDROLASE SUPERFAMILY PROTEIN C4A8.06C"/>
    <property type="match status" value="1"/>
</dbReference>
<evidence type="ECO:0000256" key="1">
    <source>
        <dbReference type="ARBA" id="ARBA00022801"/>
    </source>
</evidence>
<name>A0A397TFH8_9GLOM</name>
<comment type="caution">
    <text evidence="3">The sequence shown here is derived from an EMBL/GenBank/DDBJ whole genome shotgun (WGS) entry which is preliminary data.</text>
</comment>
<protein>
    <submittedName>
        <fullName evidence="3">Alpha/Beta hydrolase protein</fullName>
    </submittedName>
</protein>
<dbReference type="EMBL" id="QKYT01000098">
    <property type="protein sequence ID" value="RIA93741.1"/>
    <property type="molecule type" value="Genomic_DNA"/>
</dbReference>
<reference evidence="3 4" key="1">
    <citation type="submission" date="2018-06" db="EMBL/GenBank/DDBJ databases">
        <title>Comparative genomics reveals the genomic features of Rhizophagus irregularis, R. cerebriforme, R. diaphanum and Gigaspora rosea, and their symbiotic lifestyle signature.</title>
        <authorList>
            <person name="Morin E."/>
            <person name="San Clemente H."/>
            <person name="Chen E.C.H."/>
            <person name="De La Providencia I."/>
            <person name="Hainaut M."/>
            <person name="Kuo A."/>
            <person name="Kohler A."/>
            <person name="Murat C."/>
            <person name="Tang N."/>
            <person name="Roy S."/>
            <person name="Loubradou J."/>
            <person name="Henrissat B."/>
            <person name="Grigoriev I.V."/>
            <person name="Corradi N."/>
            <person name="Roux C."/>
            <person name="Martin F.M."/>
        </authorList>
    </citation>
    <scope>NUCLEOTIDE SEQUENCE [LARGE SCALE GENOMIC DNA]</scope>
    <source>
        <strain evidence="3 4">DAOM 227022</strain>
    </source>
</reference>
<dbReference type="PANTHER" id="PTHR48081:SF8">
    <property type="entry name" value="ALPHA_BETA HYDROLASE FOLD-3 DOMAIN-CONTAINING PROTEIN-RELATED"/>
    <property type="match status" value="1"/>
</dbReference>
<dbReference type="AlphaFoldDB" id="A0A397TFH8"/>
<dbReference type="GO" id="GO:0016787">
    <property type="term" value="F:hydrolase activity"/>
    <property type="evidence" value="ECO:0007669"/>
    <property type="project" value="UniProtKB-KW"/>
</dbReference>
<sequence>MIAIIIIKSIPLIISTIFKHYTYGPPQPSWGLKLHLIVKLARFLAKNQNLTLEEVQEHHLTRINRIPPGFKIDKVIINDEFRKSAQTYIETLLKPYEIVIDPIWKSPKNKGINGEFLMDKNWDFNNVKNDWENEKIILYLHGGAYAAGTINIFREFCSQISKASGARTLAIDYRLAPQQPFPAALCDVLATYLYLTNPPKDSGFQPYKPEQIVICGDSSGGGLSVSLGLVLRDLGLPLPAGIVGLSSWFDLTHSMPSFFDPNMDETDALPPILGFKMVANPNSFAYSEFKSRTGLIINNIQEHPEVKLIGDDSLKRIGQAICYYVVNEGFGIPYVSPMLAESLGGLPPMLIVTGNAERLRDEAIYLSYRAANPERYRLPAYENDFDNSRFKSPTSVKLEVFDEMPHTFQLFPLEQSKLSIQRVGEFISNVIQEAIQAKPCPHKFEALKISYHGEVQNLDESSIEHVLKWDKAGVYPGV</sequence>
<dbReference type="OrthoDB" id="408631at2759"/>
<dbReference type="InterPro" id="IPR029058">
    <property type="entry name" value="AB_hydrolase_fold"/>
</dbReference>
<dbReference type="Proteomes" id="UP000265703">
    <property type="component" value="Unassembled WGS sequence"/>
</dbReference>
<evidence type="ECO:0000259" key="2">
    <source>
        <dbReference type="Pfam" id="PF07859"/>
    </source>
</evidence>
<accession>A0A397TFH8</accession>
<feature type="domain" description="Alpha/beta hydrolase fold-3" evidence="2">
    <location>
        <begin position="137"/>
        <end position="258"/>
    </location>
</feature>
<dbReference type="STRING" id="658196.A0A397TFH8"/>
<keyword evidence="1 3" id="KW-0378">Hydrolase</keyword>
<proteinExistence type="predicted"/>
<dbReference type="SUPFAM" id="SSF53474">
    <property type="entry name" value="alpha/beta-Hydrolases"/>
    <property type="match status" value="1"/>
</dbReference>
<dbReference type="InterPro" id="IPR050300">
    <property type="entry name" value="GDXG_lipolytic_enzyme"/>
</dbReference>
<gene>
    <name evidence="3" type="ORF">C1645_803910</name>
</gene>
<dbReference type="InterPro" id="IPR013094">
    <property type="entry name" value="AB_hydrolase_3"/>
</dbReference>
<evidence type="ECO:0000313" key="3">
    <source>
        <dbReference type="EMBL" id="RIA93741.1"/>
    </source>
</evidence>
<keyword evidence="4" id="KW-1185">Reference proteome</keyword>
<organism evidence="3 4">
    <name type="scientific">Glomus cerebriforme</name>
    <dbReference type="NCBI Taxonomy" id="658196"/>
    <lineage>
        <taxon>Eukaryota</taxon>
        <taxon>Fungi</taxon>
        <taxon>Fungi incertae sedis</taxon>
        <taxon>Mucoromycota</taxon>
        <taxon>Glomeromycotina</taxon>
        <taxon>Glomeromycetes</taxon>
        <taxon>Glomerales</taxon>
        <taxon>Glomeraceae</taxon>
        <taxon>Glomus</taxon>
    </lineage>
</organism>
<dbReference type="Pfam" id="PF07859">
    <property type="entry name" value="Abhydrolase_3"/>
    <property type="match status" value="1"/>
</dbReference>
<evidence type="ECO:0000313" key="4">
    <source>
        <dbReference type="Proteomes" id="UP000265703"/>
    </source>
</evidence>